<dbReference type="NCBIfam" id="TIGR02293">
    <property type="entry name" value="TAS_TIGR02293"/>
    <property type="match status" value="1"/>
</dbReference>
<proteinExistence type="predicted"/>
<feature type="domain" description="Antitoxin Xre/MbcA/ParS-like toxin-binding" evidence="1">
    <location>
        <begin position="105"/>
        <end position="155"/>
    </location>
</feature>
<dbReference type="EMBL" id="CP050253">
    <property type="protein sequence ID" value="QIQ21770.1"/>
    <property type="molecule type" value="Genomic_DNA"/>
</dbReference>
<dbReference type="InterPro" id="IPR011979">
    <property type="entry name" value="Antitox_Xre"/>
</dbReference>
<evidence type="ECO:0000259" key="2">
    <source>
        <dbReference type="Pfam" id="PF20432"/>
    </source>
</evidence>
<dbReference type="AlphaFoldDB" id="A0A6G9IDW0"/>
<feature type="domain" description="Antitoxin Xre-like helix-turn-helix" evidence="2">
    <location>
        <begin position="38"/>
        <end position="100"/>
    </location>
</feature>
<dbReference type="InterPro" id="IPR024467">
    <property type="entry name" value="Xre/MbcA/ParS-like_toxin-bd"/>
</dbReference>
<dbReference type="InParanoid" id="A0A6G9IDW0"/>
<evidence type="ECO:0000313" key="4">
    <source>
        <dbReference type="Proteomes" id="UP000501168"/>
    </source>
</evidence>
<organism evidence="3 4">
    <name type="scientific">Zophobihabitans entericus</name>
    <dbReference type="NCBI Taxonomy" id="1635327"/>
    <lineage>
        <taxon>Bacteria</taxon>
        <taxon>Pseudomonadati</taxon>
        <taxon>Pseudomonadota</taxon>
        <taxon>Gammaproteobacteria</taxon>
        <taxon>Orbales</taxon>
        <taxon>Orbaceae</taxon>
        <taxon>Zophobihabitans</taxon>
    </lineage>
</organism>
<gene>
    <name evidence="3" type="ORF">IPMB12_08790</name>
</gene>
<dbReference type="KEGG" id="orb:IPMB12_08790"/>
<sequence length="158" mass="17570">MTNKVKEYRKTAEPIASSYHSDKIWQLAGFPASGGLTLIQELQRGLSVDVINRLNNGLNLSKKYVLEITGINERNLARRKKTDDQRLNPEESERVARLVRVMDIAIDLFDGDKDAAIDWLNTPAIALGNRSPVELLATETGALEVSNLIGRLEHGVFS</sequence>
<protein>
    <submittedName>
        <fullName evidence="3">DUF2384 domain-containing protein</fullName>
    </submittedName>
</protein>
<dbReference type="Pfam" id="PF20432">
    <property type="entry name" value="Xre-like-HTH"/>
    <property type="match status" value="1"/>
</dbReference>
<evidence type="ECO:0000259" key="1">
    <source>
        <dbReference type="Pfam" id="PF09722"/>
    </source>
</evidence>
<dbReference type="GO" id="GO:0003677">
    <property type="term" value="F:DNA binding"/>
    <property type="evidence" value="ECO:0007669"/>
    <property type="project" value="InterPro"/>
</dbReference>
<dbReference type="RefSeq" id="WP_166916911.1">
    <property type="nucleotide sequence ID" value="NZ_CP050253.1"/>
</dbReference>
<dbReference type="InterPro" id="IPR046847">
    <property type="entry name" value="Xre-like_HTH"/>
</dbReference>
<name>A0A6G9IDW0_9GAMM</name>
<reference evidence="3 4" key="1">
    <citation type="submission" date="2020-03" db="EMBL/GenBank/DDBJ databases">
        <title>Complete genome sequence of Orbus sp. IPMB12 (BCRC 80908).</title>
        <authorList>
            <person name="Lo W.-S."/>
            <person name="Chang T.-H."/>
            <person name="Kuo C.-H."/>
        </authorList>
    </citation>
    <scope>NUCLEOTIDE SEQUENCE [LARGE SCALE GENOMIC DNA]</scope>
    <source>
        <strain evidence="3 4">IPMB12</strain>
    </source>
</reference>
<dbReference type="Pfam" id="PF09722">
    <property type="entry name" value="Xre_MbcA_ParS_C"/>
    <property type="match status" value="1"/>
</dbReference>
<dbReference type="Proteomes" id="UP000501168">
    <property type="component" value="Chromosome"/>
</dbReference>
<evidence type="ECO:0000313" key="3">
    <source>
        <dbReference type="EMBL" id="QIQ21770.1"/>
    </source>
</evidence>
<accession>A0A6G9IDW0</accession>
<keyword evidence="4" id="KW-1185">Reference proteome</keyword>